<dbReference type="RefSeq" id="WP_103003807.1">
    <property type="nucleotide sequence ID" value="NZ_NBAX01000008.1"/>
</dbReference>
<dbReference type="SUPFAM" id="SSF158682">
    <property type="entry name" value="TerB-like"/>
    <property type="match status" value="1"/>
</dbReference>
<protein>
    <recommendedName>
        <fullName evidence="7">GTPase</fullName>
    </recommendedName>
</protein>
<feature type="coiled-coil region" evidence="1">
    <location>
        <begin position="177"/>
        <end position="204"/>
    </location>
</feature>
<sequence>MMNGLDEIVYLIGCYLITADKEINTKEIEALDFYLQGDKNKCLIRKQHEIFSDAEEKTSLANLLLSLSGYNCSSEKRKDILRFFVRMSFVDGYISPEERDLINKISDILKISPEAYITEAAQEYEERAKATRLKRHQRIIGKLEKVYYDHIANKGNTKTIDSLFGSWNFANVIEKITAEAEIDLERVSNILDDLNKKFSNTQESIHLQIKTASNEKNKYIRECQNIVEGIALHLDNAIMTAISHNIDVIEKKKKNIEYFTIAFMGRTKAGKSTFHKVITQQADDDIGIGKTRTTRYNRSWYWDKLRIVDTPGIGAPGGEVDTEIAKSIIDEADVICYVVTSDAIQETEFDFFETIKERNKPLYIILNVKSNLTSEIRLRRFLQDPSQWRTGNGRESIQGHFDRIHDRLEGKYNMDAVKIIPIHLLAAQLGMENRDNADQLLEGSNIKEWVREIKSDVYNTGTLKKSLSVMDGASYQIHSISNILNGDYQVLTDKVSMLKKTQKDFRQFINKESKKLKSDIKKLFEDTKSSLCNYASDFADSHYDDKEAGEHFGKDSQVIRIQDEMRERLQIRLEDFSAKSKAKIEELSEDLNIECNINNNVVATGERIKDTKLRIGLFGTLLGSATPFIVPLFISNPAGWVLMAAPLVVFTVVSIIAGMFTSKSEKIRKAQEKMRNSLTEGISSNMRKNQKKMLSEIFTSINKTSASVENLFTTYIKGVESLLEEMAPVINQCKNDESAINSLIGFRVLDYLKKGVISVKKVSDLSNDELYSQYPVKRDWTQQSLTFEYETKCNDADKIKAEEATQMKIIFNIK</sequence>
<dbReference type="InterPro" id="IPR029024">
    <property type="entry name" value="TerB-like"/>
</dbReference>
<name>A0A2K0XF80_9BACT</name>
<gene>
    <name evidence="5" type="ORF">BFS16_09680</name>
</gene>
<proteinExistence type="predicted"/>
<organism evidence="5 6">
    <name type="scientific">Hoylesella timonensis</name>
    <dbReference type="NCBI Taxonomy" id="386414"/>
    <lineage>
        <taxon>Bacteria</taxon>
        <taxon>Pseudomonadati</taxon>
        <taxon>Bacteroidota</taxon>
        <taxon>Bacteroidia</taxon>
        <taxon>Bacteroidales</taxon>
        <taxon>Prevotellaceae</taxon>
        <taxon>Hoylesella</taxon>
    </lineage>
</organism>
<evidence type="ECO:0000259" key="3">
    <source>
        <dbReference type="Pfam" id="PF01926"/>
    </source>
</evidence>
<reference evidence="5 6" key="1">
    <citation type="submission" date="2017-03" db="EMBL/GenBank/DDBJ databases">
        <authorList>
            <person name="Afonso C.L."/>
            <person name="Miller P.J."/>
            <person name="Scott M.A."/>
            <person name="Spackman E."/>
            <person name="Goraichik I."/>
            <person name="Dimitrov K.M."/>
            <person name="Suarez D.L."/>
            <person name="Swayne D.E."/>
        </authorList>
    </citation>
    <scope>NUCLEOTIDE SEQUENCE [LARGE SCALE GENOMIC DNA]</scope>
    <source>
        <strain evidence="5 6">DNF00076</strain>
    </source>
</reference>
<keyword evidence="2" id="KW-0812">Transmembrane</keyword>
<dbReference type="Gene3D" id="1.10.3680.10">
    <property type="entry name" value="TerB-like"/>
    <property type="match status" value="1"/>
</dbReference>
<evidence type="ECO:0000313" key="5">
    <source>
        <dbReference type="EMBL" id="PNP93182.1"/>
    </source>
</evidence>
<dbReference type="CDD" id="cd07177">
    <property type="entry name" value="terB_like"/>
    <property type="match status" value="1"/>
</dbReference>
<evidence type="ECO:0000256" key="2">
    <source>
        <dbReference type="SAM" id="Phobius"/>
    </source>
</evidence>
<evidence type="ECO:0008006" key="7">
    <source>
        <dbReference type="Google" id="ProtNLM"/>
    </source>
</evidence>
<dbReference type="Pfam" id="PF05099">
    <property type="entry name" value="TerB"/>
    <property type="match status" value="1"/>
</dbReference>
<dbReference type="InterPro" id="IPR027417">
    <property type="entry name" value="P-loop_NTPase"/>
</dbReference>
<feature type="domain" description="Co-chaperone DjlA N-terminal" evidence="4">
    <location>
        <begin position="16"/>
        <end position="117"/>
    </location>
</feature>
<dbReference type="EMBL" id="NBAX01000008">
    <property type="protein sequence ID" value="PNP93182.1"/>
    <property type="molecule type" value="Genomic_DNA"/>
</dbReference>
<evidence type="ECO:0000313" key="6">
    <source>
        <dbReference type="Proteomes" id="UP000236634"/>
    </source>
</evidence>
<feature type="domain" description="G" evidence="3">
    <location>
        <begin position="260"/>
        <end position="367"/>
    </location>
</feature>
<dbReference type="AlphaFoldDB" id="A0A2K0XF80"/>
<dbReference type="SUPFAM" id="SSF52540">
    <property type="entry name" value="P-loop containing nucleoside triphosphate hydrolases"/>
    <property type="match status" value="1"/>
</dbReference>
<feature type="transmembrane region" description="Helical" evidence="2">
    <location>
        <begin position="640"/>
        <end position="660"/>
    </location>
</feature>
<accession>A0A2K0XF80</accession>
<dbReference type="Proteomes" id="UP000236634">
    <property type="component" value="Unassembled WGS sequence"/>
</dbReference>
<evidence type="ECO:0000259" key="4">
    <source>
        <dbReference type="Pfam" id="PF05099"/>
    </source>
</evidence>
<evidence type="ECO:0000256" key="1">
    <source>
        <dbReference type="SAM" id="Coils"/>
    </source>
</evidence>
<keyword evidence="1" id="KW-0175">Coiled coil</keyword>
<dbReference type="Gene3D" id="3.40.50.300">
    <property type="entry name" value="P-loop containing nucleotide triphosphate hydrolases"/>
    <property type="match status" value="1"/>
</dbReference>
<keyword evidence="2" id="KW-0472">Membrane</keyword>
<dbReference type="GO" id="GO:0005525">
    <property type="term" value="F:GTP binding"/>
    <property type="evidence" value="ECO:0007669"/>
    <property type="project" value="InterPro"/>
</dbReference>
<dbReference type="Pfam" id="PF01926">
    <property type="entry name" value="MMR_HSR1"/>
    <property type="match status" value="1"/>
</dbReference>
<dbReference type="InterPro" id="IPR006073">
    <property type="entry name" value="GTP-bd"/>
</dbReference>
<keyword evidence="2" id="KW-1133">Transmembrane helix</keyword>
<comment type="caution">
    <text evidence="5">The sequence shown here is derived from an EMBL/GenBank/DDBJ whole genome shotgun (WGS) entry which is preliminary data.</text>
</comment>
<dbReference type="InterPro" id="IPR007791">
    <property type="entry name" value="DjlA_N"/>
</dbReference>